<evidence type="ECO:0000256" key="2">
    <source>
        <dbReference type="ARBA" id="ARBA00004496"/>
    </source>
</evidence>
<comment type="similarity">
    <text evidence="4 14 17">Belongs to the phosphoglycerate kinase family.</text>
</comment>
<comment type="caution">
    <text evidence="18">The sequence shown here is derived from an EMBL/GenBank/DDBJ whole genome shotgun (WGS) entry which is preliminary data.</text>
</comment>
<comment type="pathway">
    <text evidence="3 14">Carbohydrate degradation; glycolysis; pyruvate from D-glyceraldehyde 3-phosphate: step 2/5.</text>
</comment>
<keyword evidence="12 14" id="KW-0067">ATP-binding</keyword>
<evidence type="ECO:0000256" key="13">
    <source>
        <dbReference type="ARBA" id="ARBA00023152"/>
    </source>
</evidence>
<keyword evidence="19" id="KW-1185">Reference proteome</keyword>
<dbReference type="PANTHER" id="PTHR11406">
    <property type="entry name" value="PHOSPHOGLYCERATE KINASE"/>
    <property type="match status" value="1"/>
</dbReference>
<dbReference type="Proteomes" id="UP000623172">
    <property type="component" value="Unassembled WGS sequence"/>
</dbReference>
<evidence type="ECO:0000256" key="11">
    <source>
        <dbReference type="ARBA" id="ARBA00022777"/>
    </source>
</evidence>
<dbReference type="GO" id="GO:0005524">
    <property type="term" value="F:ATP binding"/>
    <property type="evidence" value="ECO:0007669"/>
    <property type="project" value="UniProtKB-KW"/>
</dbReference>
<dbReference type="InterPro" id="IPR036043">
    <property type="entry name" value="Phosphoglycerate_kinase_sf"/>
</dbReference>
<evidence type="ECO:0000313" key="18">
    <source>
        <dbReference type="EMBL" id="MBC8531530.1"/>
    </source>
</evidence>
<keyword evidence="10 14" id="KW-0547">Nucleotide-binding</keyword>
<comment type="subunit">
    <text evidence="5 14">Monomer.</text>
</comment>
<feature type="binding site" evidence="14">
    <location>
        <position position="118"/>
    </location>
    <ligand>
        <name>substrate</name>
    </ligand>
</feature>
<dbReference type="Pfam" id="PF00162">
    <property type="entry name" value="PGK"/>
    <property type="match status" value="1"/>
</dbReference>
<comment type="catalytic activity">
    <reaction evidence="1 14 17">
        <text>(2R)-3-phosphoglycerate + ATP = (2R)-3-phospho-glyceroyl phosphate + ADP</text>
        <dbReference type="Rhea" id="RHEA:14801"/>
        <dbReference type="ChEBI" id="CHEBI:30616"/>
        <dbReference type="ChEBI" id="CHEBI:57604"/>
        <dbReference type="ChEBI" id="CHEBI:58272"/>
        <dbReference type="ChEBI" id="CHEBI:456216"/>
        <dbReference type="EC" id="2.7.2.3"/>
    </reaction>
</comment>
<dbReference type="GO" id="GO:0005829">
    <property type="term" value="C:cytosol"/>
    <property type="evidence" value="ECO:0007669"/>
    <property type="project" value="TreeGrafter"/>
</dbReference>
<protein>
    <recommendedName>
        <fullName evidence="7 14">Phosphoglycerate kinase</fullName>
        <ecNumber evidence="6 14">2.7.2.3</ecNumber>
    </recommendedName>
</protein>
<feature type="binding site" evidence="15">
    <location>
        <position position="151"/>
    </location>
    <ligand>
        <name>(2R)-3-phosphoglycerate</name>
        <dbReference type="ChEBI" id="CHEBI:58272"/>
    </ligand>
</feature>
<feature type="binding site" evidence="15">
    <location>
        <position position="118"/>
    </location>
    <ligand>
        <name>(2R)-3-phosphoglycerate</name>
        <dbReference type="ChEBI" id="CHEBI:58272"/>
    </ligand>
</feature>
<keyword evidence="8 14" id="KW-0963">Cytoplasm</keyword>
<evidence type="ECO:0000256" key="8">
    <source>
        <dbReference type="ARBA" id="ARBA00022490"/>
    </source>
</evidence>
<proteinExistence type="inferred from homology"/>
<dbReference type="InterPro" id="IPR001576">
    <property type="entry name" value="Phosphoglycerate_kinase"/>
</dbReference>
<evidence type="ECO:0000256" key="7">
    <source>
        <dbReference type="ARBA" id="ARBA00016471"/>
    </source>
</evidence>
<feature type="binding site" evidence="14">
    <location>
        <position position="292"/>
    </location>
    <ligand>
        <name>ATP</name>
        <dbReference type="ChEBI" id="CHEBI:30616"/>
    </ligand>
</feature>
<feature type="binding site" evidence="14 15">
    <location>
        <begin position="21"/>
        <end position="23"/>
    </location>
    <ligand>
        <name>substrate</name>
    </ligand>
</feature>
<feature type="binding site" evidence="14">
    <location>
        <position position="37"/>
    </location>
    <ligand>
        <name>substrate</name>
    </ligand>
</feature>
<evidence type="ECO:0000256" key="17">
    <source>
        <dbReference type="RuleBase" id="RU000532"/>
    </source>
</evidence>
<evidence type="ECO:0000313" key="19">
    <source>
        <dbReference type="Proteomes" id="UP000623172"/>
    </source>
</evidence>
<dbReference type="GO" id="GO:0006096">
    <property type="term" value="P:glycolytic process"/>
    <property type="evidence" value="ECO:0007669"/>
    <property type="project" value="UniProtKB-UniRule"/>
</dbReference>
<evidence type="ECO:0000256" key="15">
    <source>
        <dbReference type="PIRSR" id="PIRSR000724-1"/>
    </source>
</evidence>
<evidence type="ECO:0000256" key="10">
    <source>
        <dbReference type="ARBA" id="ARBA00022741"/>
    </source>
</evidence>
<evidence type="ECO:0000256" key="14">
    <source>
        <dbReference type="HAMAP-Rule" id="MF_00145"/>
    </source>
</evidence>
<dbReference type="FunFam" id="3.40.50.1260:FF:000002">
    <property type="entry name" value="Phosphoglycerate kinase"/>
    <property type="match status" value="1"/>
</dbReference>
<feature type="binding site" evidence="14 16">
    <location>
        <position position="201"/>
    </location>
    <ligand>
        <name>ATP</name>
        <dbReference type="ChEBI" id="CHEBI:30616"/>
    </ligand>
</feature>
<dbReference type="InterPro" id="IPR015824">
    <property type="entry name" value="Phosphoglycerate_kinase_N"/>
</dbReference>
<dbReference type="SUPFAM" id="SSF53748">
    <property type="entry name" value="Phosphoglycerate kinase"/>
    <property type="match status" value="1"/>
</dbReference>
<evidence type="ECO:0000256" key="9">
    <source>
        <dbReference type="ARBA" id="ARBA00022679"/>
    </source>
</evidence>
<evidence type="ECO:0000256" key="16">
    <source>
        <dbReference type="PIRSR" id="PIRSR000724-2"/>
    </source>
</evidence>
<evidence type="ECO:0000256" key="4">
    <source>
        <dbReference type="ARBA" id="ARBA00008982"/>
    </source>
</evidence>
<dbReference type="InterPro" id="IPR015911">
    <property type="entry name" value="Phosphoglycerate_kinase_CS"/>
</dbReference>
<sequence>MNKKTIDDIDVKGKKVLVRVDFNVPLDADRNITDETRIKAALPTIKTLLDRGAAVILCSHLGRPKGEFNMKYSLEPVAKRLKELGLPITFAKDVIGESAKAAVAAVKPGEAVLLENLRFHKEEEKNDPEFAKTLASFADVFVNDAFGTAHRAHASTEGVTHYLPAVAGYLIGKELDVMGKALENPARPFVAVLGGVKVSDKIGVINNLLEMVDTLIIGGAMSYTFQRAKGGKVGNSVVEEDKIELAKELMQKAKDKGVNLVLPVDNEAAQEFKNDTMRITVHSMDIPEGWEGMDIGPETRKIFAREIAKAKTVVWNGPMGVFEFPNFAEGTRAVARAMAEADAVTIIGGGDSAAAVEQLGFADRISHISTGGGASLEFLEGKVLPGVAALNDK</sequence>
<evidence type="ECO:0000256" key="5">
    <source>
        <dbReference type="ARBA" id="ARBA00011245"/>
    </source>
</evidence>
<dbReference type="AlphaFoldDB" id="A0A926HQA0"/>
<organism evidence="18 19">
    <name type="scientific">Gehongia tenuis</name>
    <dbReference type="NCBI Taxonomy" id="2763655"/>
    <lineage>
        <taxon>Bacteria</taxon>
        <taxon>Bacillati</taxon>
        <taxon>Bacillota</taxon>
        <taxon>Clostridia</taxon>
        <taxon>Christensenellales</taxon>
        <taxon>Christensenellaceae</taxon>
        <taxon>Gehongia</taxon>
    </lineage>
</organism>
<dbReference type="EC" id="2.7.2.3" evidence="6 14"/>
<dbReference type="GO" id="GO:0006094">
    <property type="term" value="P:gluconeogenesis"/>
    <property type="evidence" value="ECO:0007669"/>
    <property type="project" value="TreeGrafter"/>
</dbReference>
<evidence type="ECO:0000256" key="3">
    <source>
        <dbReference type="ARBA" id="ARBA00004838"/>
    </source>
</evidence>
<dbReference type="FunFam" id="3.40.50.1260:FF:000007">
    <property type="entry name" value="Phosphoglycerate kinase"/>
    <property type="match status" value="1"/>
</dbReference>
<evidence type="ECO:0000256" key="12">
    <source>
        <dbReference type="ARBA" id="ARBA00022840"/>
    </source>
</evidence>
<keyword evidence="11 14" id="KW-0418">Kinase</keyword>
<name>A0A926HQA0_9FIRM</name>
<keyword evidence="13 14" id="KW-0324">Glycolysis</keyword>
<dbReference type="PROSITE" id="PS00111">
    <property type="entry name" value="PGLYCERATE_KINASE"/>
    <property type="match status" value="1"/>
</dbReference>
<keyword evidence="9 14" id="KW-0808">Transferase</keyword>
<feature type="binding site" evidence="14 15">
    <location>
        <begin position="60"/>
        <end position="63"/>
    </location>
    <ligand>
        <name>substrate</name>
    </ligand>
</feature>
<accession>A0A926HQA0</accession>
<dbReference type="EMBL" id="JACRSR010000002">
    <property type="protein sequence ID" value="MBC8531530.1"/>
    <property type="molecule type" value="Genomic_DNA"/>
</dbReference>
<dbReference type="GO" id="GO:0043531">
    <property type="term" value="F:ADP binding"/>
    <property type="evidence" value="ECO:0007669"/>
    <property type="project" value="TreeGrafter"/>
</dbReference>
<feature type="binding site" evidence="14 16">
    <location>
        <begin position="349"/>
        <end position="352"/>
    </location>
    <ligand>
        <name>ATP</name>
        <dbReference type="ChEBI" id="CHEBI:30616"/>
    </ligand>
</feature>
<gene>
    <name evidence="14" type="primary">pgk</name>
    <name evidence="18" type="ORF">H8696_06670</name>
</gene>
<dbReference type="PANTHER" id="PTHR11406:SF23">
    <property type="entry name" value="PHOSPHOGLYCERATE KINASE 1, CHLOROPLASTIC-RELATED"/>
    <property type="match status" value="1"/>
</dbReference>
<dbReference type="GO" id="GO:0004618">
    <property type="term" value="F:phosphoglycerate kinase activity"/>
    <property type="evidence" value="ECO:0007669"/>
    <property type="project" value="UniProtKB-UniRule"/>
</dbReference>
<comment type="subcellular location">
    <subcellularLocation>
        <location evidence="2 14">Cytoplasm</location>
    </subcellularLocation>
</comment>
<feature type="binding site" evidence="14 16">
    <location>
        <position position="323"/>
    </location>
    <ligand>
        <name>ATP</name>
        <dbReference type="ChEBI" id="CHEBI:30616"/>
    </ligand>
</feature>
<dbReference type="HAMAP" id="MF_00145">
    <property type="entry name" value="Phosphoglyc_kinase"/>
    <property type="match status" value="1"/>
</dbReference>
<evidence type="ECO:0000256" key="6">
    <source>
        <dbReference type="ARBA" id="ARBA00013061"/>
    </source>
</evidence>
<dbReference type="PIRSF" id="PIRSF000724">
    <property type="entry name" value="Pgk"/>
    <property type="match status" value="1"/>
</dbReference>
<feature type="binding site" evidence="15">
    <location>
        <position position="37"/>
    </location>
    <ligand>
        <name>(2R)-3-phosphoglycerate</name>
        <dbReference type="ChEBI" id="CHEBI:58272"/>
    </ligand>
</feature>
<dbReference type="CDD" id="cd00318">
    <property type="entry name" value="Phosphoglycerate_kinase"/>
    <property type="match status" value="1"/>
</dbReference>
<dbReference type="Gene3D" id="3.40.50.1260">
    <property type="entry name" value="Phosphoglycerate kinase, N-terminal domain"/>
    <property type="match status" value="2"/>
</dbReference>
<dbReference type="PRINTS" id="PR00477">
    <property type="entry name" value="PHGLYCKINASE"/>
</dbReference>
<feature type="binding site" evidence="14">
    <location>
        <position position="151"/>
    </location>
    <ligand>
        <name>substrate</name>
    </ligand>
</feature>
<evidence type="ECO:0000256" key="1">
    <source>
        <dbReference type="ARBA" id="ARBA00000642"/>
    </source>
</evidence>
<reference evidence="18" key="1">
    <citation type="submission" date="2020-08" db="EMBL/GenBank/DDBJ databases">
        <title>Genome public.</title>
        <authorList>
            <person name="Liu C."/>
            <person name="Sun Q."/>
        </authorList>
    </citation>
    <scope>NUCLEOTIDE SEQUENCE</scope>
    <source>
        <strain evidence="18">NSJ-53</strain>
    </source>
</reference>